<dbReference type="GO" id="GO:0005737">
    <property type="term" value="C:cytoplasm"/>
    <property type="evidence" value="ECO:0007669"/>
    <property type="project" value="TreeGrafter"/>
</dbReference>
<sequence>MIMLSNSIFLQFIQIRGIKYSLGNLHAPKTSFSAELQKTLHSEHNFASIHKLSKLVKRHCRWHRRHDQSKRSYFNYLLLDPRITRGLRLRAKSMHPLDVWLTFLRAIFYVGKGKAARPYAHLRQAKKVLHATNSHVLAKDPKLALIVHLWQQQRGVLLLRGFHGISSNDAHSREAAIIEALGMNHLTNRRLGVYFGPSLSKFSSKQRKEFGVALLQRLLSMYMKIEECELQPELVKKSISHTQ</sequence>
<name>A0A6P8Y0V7_DROAB</name>
<proteinExistence type="predicted"/>
<dbReference type="AlphaFoldDB" id="A0A6P8Y0V7"/>
<dbReference type="GO" id="GO:0000712">
    <property type="term" value="P:resolution of meiotic recombination intermediates"/>
    <property type="evidence" value="ECO:0007669"/>
    <property type="project" value="TreeGrafter"/>
</dbReference>
<dbReference type="Pfam" id="PF22945">
    <property type="entry name" value="LEM-3_GIY-YIG"/>
    <property type="match status" value="1"/>
</dbReference>
<evidence type="ECO:0000313" key="2">
    <source>
        <dbReference type="RefSeq" id="XP_034102772.1"/>
    </source>
</evidence>
<dbReference type="GO" id="GO:0005654">
    <property type="term" value="C:nucleoplasm"/>
    <property type="evidence" value="ECO:0007669"/>
    <property type="project" value="TreeGrafter"/>
</dbReference>
<reference evidence="2" key="1">
    <citation type="submission" date="2025-08" db="UniProtKB">
        <authorList>
            <consortium name="RefSeq"/>
        </authorList>
    </citation>
    <scope>IDENTIFICATION</scope>
    <source>
        <strain evidence="2">15112-1751.03</strain>
        <tissue evidence="2">Whole Adult</tissue>
    </source>
</reference>
<organism evidence="1 2">
    <name type="scientific">Drosophila albomicans</name>
    <name type="common">Fruit fly</name>
    <dbReference type="NCBI Taxonomy" id="7291"/>
    <lineage>
        <taxon>Eukaryota</taxon>
        <taxon>Metazoa</taxon>
        <taxon>Ecdysozoa</taxon>
        <taxon>Arthropoda</taxon>
        <taxon>Hexapoda</taxon>
        <taxon>Insecta</taxon>
        <taxon>Pterygota</taxon>
        <taxon>Neoptera</taxon>
        <taxon>Endopterygota</taxon>
        <taxon>Diptera</taxon>
        <taxon>Brachycera</taxon>
        <taxon>Muscomorpha</taxon>
        <taxon>Ephydroidea</taxon>
        <taxon>Drosophilidae</taxon>
        <taxon>Drosophila</taxon>
    </lineage>
</organism>
<gene>
    <name evidence="2" type="primary">LOC117567101</name>
</gene>
<dbReference type="GeneID" id="117567101"/>
<dbReference type="Proteomes" id="UP000515160">
    <property type="component" value="Chromosome 3"/>
</dbReference>
<keyword evidence="1" id="KW-1185">Reference proteome</keyword>
<protein>
    <submittedName>
        <fullName evidence="2">Ankyrin repeat and LEM domain-containing protein 1</fullName>
    </submittedName>
</protein>
<dbReference type="PANTHER" id="PTHR46427">
    <property type="entry name" value="ANKYRIN REPEAT AND LEM DOMAIN-CONTAINING PROTEIN 1"/>
    <property type="match status" value="1"/>
</dbReference>
<evidence type="ECO:0000313" key="1">
    <source>
        <dbReference type="Proteomes" id="UP000515160"/>
    </source>
</evidence>
<accession>A0A6P8Y0V7</accession>
<dbReference type="OrthoDB" id="1601181at2759"/>
<dbReference type="PANTHER" id="PTHR46427:SF1">
    <property type="entry name" value="ANKYRIN REPEAT AND LEM DOMAIN-CONTAINING PROTEIN 1"/>
    <property type="match status" value="1"/>
</dbReference>
<dbReference type="GO" id="GO:0000724">
    <property type="term" value="P:double-strand break repair via homologous recombination"/>
    <property type="evidence" value="ECO:0007669"/>
    <property type="project" value="TreeGrafter"/>
</dbReference>
<dbReference type="InterPro" id="IPR034998">
    <property type="entry name" value="ANKLE1"/>
</dbReference>
<dbReference type="GO" id="GO:0004520">
    <property type="term" value="F:DNA endonuclease activity"/>
    <property type="evidence" value="ECO:0007669"/>
    <property type="project" value="TreeGrafter"/>
</dbReference>
<dbReference type="RefSeq" id="XP_034102772.1">
    <property type="nucleotide sequence ID" value="XM_034246881.2"/>
</dbReference>
<dbReference type="CDD" id="cd10454">
    <property type="entry name" value="GIY-YIG_COG3680_Meta"/>
    <property type="match status" value="1"/>
</dbReference>